<dbReference type="Proteomes" id="UP000578352">
    <property type="component" value="Unassembled WGS sequence"/>
</dbReference>
<sequence length="174" mass="19785">MTKDFDSAALDAIAKRMVEHPTLREARAIEAWRVAENVACLPKAVHDERLPPLIQQACLEMFFVHVRALLEFLEVRPRKSSDFSARDIAPSYGSPAGEELASLNARWEQASQQVLHFSKSRVDQSRPWESHVDVSFEALTAIADEVLAVWDRYAELARIPAAPKRDDFNLFREL</sequence>
<organism evidence="1 2">
    <name type="scientific">Leifsonia shinshuensis</name>
    <dbReference type="NCBI Taxonomy" id="150026"/>
    <lineage>
        <taxon>Bacteria</taxon>
        <taxon>Bacillati</taxon>
        <taxon>Actinomycetota</taxon>
        <taxon>Actinomycetes</taxon>
        <taxon>Micrococcales</taxon>
        <taxon>Microbacteriaceae</taxon>
        <taxon>Leifsonia</taxon>
    </lineage>
</organism>
<dbReference type="AlphaFoldDB" id="A0A853CLN4"/>
<accession>A0A853CLN4</accession>
<gene>
    <name evidence="1" type="ORF">HNR13_000003</name>
</gene>
<proteinExistence type="predicted"/>
<evidence type="ECO:0000313" key="2">
    <source>
        <dbReference type="Proteomes" id="UP000578352"/>
    </source>
</evidence>
<dbReference type="EMBL" id="JACCFL010000001">
    <property type="protein sequence ID" value="NYJ21716.1"/>
    <property type="molecule type" value="Genomic_DNA"/>
</dbReference>
<protein>
    <submittedName>
        <fullName evidence="1">Uncharacterized protein</fullName>
    </submittedName>
</protein>
<name>A0A853CLN4_9MICO</name>
<dbReference type="RefSeq" id="WP_179603903.1">
    <property type="nucleotide sequence ID" value="NZ_BAABEH010000001.1"/>
</dbReference>
<comment type="caution">
    <text evidence="1">The sequence shown here is derived from an EMBL/GenBank/DDBJ whole genome shotgun (WGS) entry which is preliminary data.</text>
</comment>
<evidence type="ECO:0000313" key="1">
    <source>
        <dbReference type="EMBL" id="NYJ21716.1"/>
    </source>
</evidence>
<reference evidence="1 2" key="1">
    <citation type="submission" date="2020-07" db="EMBL/GenBank/DDBJ databases">
        <title>Sequencing the genomes of 1000 actinobacteria strains.</title>
        <authorList>
            <person name="Klenk H.-P."/>
        </authorList>
    </citation>
    <scope>NUCLEOTIDE SEQUENCE [LARGE SCALE GENOMIC DNA]</scope>
    <source>
        <strain evidence="1 2">DSM 15165</strain>
    </source>
</reference>